<protein>
    <recommendedName>
        <fullName evidence="4">Glycine-rich cell wall structural protein 1</fullName>
    </recommendedName>
</protein>
<feature type="compositionally biased region" description="Polar residues" evidence="1">
    <location>
        <begin position="73"/>
        <end position="102"/>
    </location>
</feature>
<feature type="compositionally biased region" description="Basic and acidic residues" evidence="1">
    <location>
        <begin position="187"/>
        <end position="197"/>
    </location>
</feature>
<proteinExistence type="predicted"/>
<dbReference type="OrthoDB" id="5388207at2759"/>
<dbReference type="AlphaFoldDB" id="A0A9W8YSL1"/>
<evidence type="ECO:0000256" key="1">
    <source>
        <dbReference type="SAM" id="MobiDB-lite"/>
    </source>
</evidence>
<evidence type="ECO:0000313" key="3">
    <source>
        <dbReference type="Proteomes" id="UP001140453"/>
    </source>
</evidence>
<reference evidence="2" key="1">
    <citation type="submission" date="2022-10" db="EMBL/GenBank/DDBJ databases">
        <title>Tapping the CABI collections for fungal endophytes: first genome assemblies for Collariella, Neodidymelliopsis, Ascochyta clinopodiicola, Didymella pomorum, Didymosphaeria variabile, Neocosmospora piperis and Neocucurbitaria cava.</title>
        <authorList>
            <person name="Hill R."/>
        </authorList>
    </citation>
    <scope>NUCLEOTIDE SEQUENCE</scope>
    <source>
        <strain evidence="2">IMI 355082</strain>
    </source>
</reference>
<feature type="region of interest" description="Disordered" evidence="1">
    <location>
        <begin position="15"/>
        <end position="306"/>
    </location>
</feature>
<evidence type="ECO:0008006" key="4">
    <source>
        <dbReference type="Google" id="ProtNLM"/>
    </source>
</evidence>
<feature type="compositionally biased region" description="Low complexity" evidence="1">
    <location>
        <begin position="103"/>
        <end position="127"/>
    </location>
</feature>
<keyword evidence="3" id="KW-1185">Reference proteome</keyword>
<feature type="compositionally biased region" description="Basic and acidic residues" evidence="1">
    <location>
        <begin position="215"/>
        <end position="226"/>
    </location>
</feature>
<name>A0A9W8YSL1_9PEZI</name>
<comment type="caution">
    <text evidence="2">The sequence shown here is derived from an EMBL/GenBank/DDBJ whole genome shotgun (WGS) entry which is preliminary data.</text>
</comment>
<dbReference type="EMBL" id="JAPEVB010000003">
    <property type="protein sequence ID" value="KAJ4391661.1"/>
    <property type="molecule type" value="Genomic_DNA"/>
</dbReference>
<organism evidence="2 3">
    <name type="scientific">Gnomoniopsis smithogilvyi</name>
    <dbReference type="NCBI Taxonomy" id="1191159"/>
    <lineage>
        <taxon>Eukaryota</taxon>
        <taxon>Fungi</taxon>
        <taxon>Dikarya</taxon>
        <taxon>Ascomycota</taxon>
        <taxon>Pezizomycotina</taxon>
        <taxon>Sordariomycetes</taxon>
        <taxon>Sordariomycetidae</taxon>
        <taxon>Diaporthales</taxon>
        <taxon>Gnomoniaceae</taxon>
        <taxon>Gnomoniopsis</taxon>
    </lineage>
</organism>
<feature type="compositionally biased region" description="Basic and acidic residues" evidence="1">
    <location>
        <begin position="287"/>
        <end position="300"/>
    </location>
</feature>
<dbReference type="Proteomes" id="UP001140453">
    <property type="component" value="Unassembled WGS sequence"/>
</dbReference>
<feature type="compositionally biased region" description="Low complexity" evidence="1">
    <location>
        <begin position="21"/>
        <end position="49"/>
    </location>
</feature>
<sequence>METINSMASSAAKVIWGESDNNNTTTNNTAATTTGTTTTDNTTKMNTETQGQEPVSGKLGDTSKGEPFDAGNIETTQTPGTETSGLTGTNDKTSTTEASSGLTGTQSTAPTTETTGETTGSKGPTSELPSTTGDHGGFKAAQADIRDPETSATTDPKVEAQRKNVDDTGALDEGNNPAKADGPGPKPIEEVAREHGGDAAAVGGKKAEGDDDDPEGLHSKSDKKGTGEQYVKTSGLQADGGDFDATKPGAGKEADRLMEEKGIQTPAAAAASAKKTEPEDTSSGSPDSKKDKPSLKEKIKAKLHKN</sequence>
<accession>A0A9W8YSL1</accession>
<feature type="compositionally biased region" description="Basic and acidic residues" evidence="1">
    <location>
        <begin position="250"/>
        <end position="262"/>
    </location>
</feature>
<gene>
    <name evidence="2" type="ORF">N0V93_005280</name>
</gene>
<feature type="compositionally biased region" description="Basic and acidic residues" evidence="1">
    <location>
        <begin position="156"/>
        <end position="166"/>
    </location>
</feature>
<evidence type="ECO:0000313" key="2">
    <source>
        <dbReference type="EMBL" id="KAJ4391661.1"/>
    </source>
</evidence>